<dbReference type="Proteomes" id="UP000632154">
    <property type="component" value="Unassembled WGS sequence"/>
</dbReference>
<gene>
    <name evidence="2" type="ORF">GCM10017783_10490</name>
</gene>
<reference evidence="3" key="1">
    <citation type="journal article" date="2019" name="Int. J. Syst. Evol. Microbiol.">
        <title>The Global Catalogue of Microorganisms (GCM) 10K type strain sequencing project: providing services to taxonomists for standard genome sequencing and annotation.</title>
        <authorList>
            <consortium name="The Broad Institute Genomics Platform"/>
            <consortium name="The Broad Institute Genome Sequencing Center for Infectious Disease"/>
            <person name="Wu L."/>
            <person name="Ma J."/>
        </authorList>
    </citation>
    <scope>NUCLEOTIDE SEQUENCE [LARGE SCALE GENOMIC DNA]</scope>
    <source>
        <strain evidence="3">CGMCC 1.18439</strain>
    </source>
</reference>
<name>A0ABQ3K4U7_9DEIO</name>
<dbReference type="PANTHER" id="PTHR34818:SF1">
    <property type="entry name" value="PROTEIN BLI-3"/>
    <property type="match status" value="1"/>
</dbReference>
<organism evidence="2 3">
    <name type="scientific">Deinococcus piscis</name>
    <dbReference type="NCBI Taxonomy" id="394230"/>
    <lineage>
        <taxon>Bacteria</taxon>
        <taxon>Thermotogati</taxon>
        <taxon>Deinococcota</taxon>
        <taxon>Deinococci</taxon>
        <taxon>Deinococcales</taxon>
        <taxon>Deinococcaceae</taxon>
        <taxon>Deinococcus</taxon>
    </lineage>
</organism>
<feature type="domain" description="General stress protein FMN-binding split barrel" evidence="1">
    <location>
        <begin position="9"/>
        <end position="155"/>
    </location>
</feature>
<dbReference type="InterPro" id="IPR038725">
    <property type="entry name" value="YdaG_split_barrel_FMN-bd"/>
</dbReference>
<dbReference type="PANTHER" id="PTHR34818">
    <property type="entry name" value="PROTEIN BLI-3"/>
    <property type="match status" value="1"/>
</dbReference>
<dbReference type="InterPro" id="IPR052917">
    <property type="entry name" value="Stress-Dev_Protein"/>
</dbReference>
<keyword evidence="3" id="KW-1185">Reference proteome</keyword>
<evidence type="ECO:0000259" key="1">
    <source>
        <dbReference type="Pfam" id="PF16242"/>
    </source>
</evidence>
<comment type="caution">
    <text evidence="2">The sequence shown here is derived from an EMBL/GenBank/DDBJ whole genome shotgun (WGS) entry which is preliminary data.</text>
</comment>
<dbReference type="Pfam" id="PF16242">
    <property type="entry name" value="Pyrid_ox_like"/>
    <property type="match status" value="1"/>
</dbReference>
<accession>A0ABQ3K4U7</accession>
<dbReference type="Gene3D" id="2.30.110.10">
    <property type="entry name" value="Electron Transport, Fmn-binding Protein, Chain A"/>
    <property type="match status" value="1"/>
</dbReference>
<evidence type="ECO:0000313" key="3">
    <source>
        <dbReference type="Proteomes" id="UP000632154"/>
    </source>
</evidence>
<dbReference type="InterPro" id="IPR012349">
    <property type="entry name" value="Split_barrel_FMN-bd"/>
</dbReference>
<evidence type="ECO:0000313" key="2">
    <source>
        <dbReference type="EMBL" id="GHG00268.1"/>
    </source>
</evidence>
<dbReference type="EMBL" id="BNAL01000009">
    <property type="protein sequence ID" value="GHG00268.1"/>
    <property type="molecule type" value="Genomic_DNA"/>
</dbReference>
<sequence length="166" mass="18476">MNNDMSRTEAVQKVAELIKGIKFCMLVTQTDEGRLHSRPVTTQEQEFDGDLWFIGGKDTEWVHDISQRPEVNLAYAQPDGQNYVSITGRAQLSDDRAKLEEVWSDFYKAYFPQGIDDPNVQLIHVETHGAELWASSGKLASAFALAKGLVTGERGDLGTNETVSLD</sequence>
<protein>
    <submittedName>
        <fullName evidence="2">General stress protein</fullName>
    </submittedName>
</protein>
<proteinExistence type="predicted"/>
<dbReference type="SUPFAM" id="SSF50475">
    <property type="entry name" value="FMN-binding split barrel"/>
    <property type="match status" value="1"/>
</dbReference>
<dbReference type="RefSeq" id="WP_229838911.1">
    <property type="nucleotide sequence ID" value="NZ_BNAL01000009.1"/>
</dbReference>